<feature type="domain" description="C2H2-type" evidence="10">
    <location>
        <begin position="452"/>
        <end position="480"/>
    </location>
</feature>
<name>A0A9N9R6P6_9NEOP</name>
<dbReference type="Gene3D" id="3.30.160.60">
    <property type="entry name" value="Classic Zinc Finger"/>
    <property type="match status" value="7"/>
</dbReference>
<dbReference type="PROSITE" id="PS51915">
    <property type="entry name" value="ZAD"/>
    <property type="match status" value="1"/>
</dbReference>
<dbReference type="SMART" id="SM00355">
    <property type="entry name" value="ZnF_C2H2"/>
    <property type="match status" value="11"/>
</dbReference>
<protein>
    <submittedName>
        <fullName evidence="13">Uncharacterized protein</fullName>
    </submittedName>
</protein>
<evidence type="ECO:0000256" key="2">
    <source>
        <dbReference type="ARBA" id="ARBA00022737"/>
    </source>
</evidence>
<evidence type="ECO:0000256" key="4">
    <source>
        <dbReference type="ARBA" id="ARBA00022833"/>
    </source>
</evidence>
<dbReference type="GO" id="GO:0003677">
    <property type="term" value="F:DNA binding"/>
    <property type="evidence" value="ECO:0007669"/>
    <property type="project" value="UniProtKB-UniRule"/>
</dbReference>
<keyword evidence="2" id="KW-0677">Repeat</keyword>
<dbReference type="PROSITE" id="PS50950">
    <property type="entry name" value="ZF_THAP"/>
    <property type="match status" value="1"/>
</dbReference>
<keyword evidence="1 8" id="KW-0479">Metal-binding</keyword>
<keyword evidence="14" id="KW-1185">Reference proteome</keyword>
<feature type="binding site" evidence="8">
    <location>
        <position position="103"/>
    </location>
    <ligand>
        <name>Zn(2+)</name>
        <dbReference type="ChEBI" id="CHEBI:29105"/>
    </ligand>
</feature>
<dbReference type="Proteomes" id="UP001153714">
    <property type="component" value="Chromosome 23"/>
</dbReference>
<feature type="domain" description="C2H2-type" evidence="10">
    <location>
        <begin position="342"/>
        <end position="365"/>
    </location>
</feature>
<dbReference type="SUPFAM" id="SSF57667">
    <property type="entry name" value="beta-beta-alpha zinc fingers"/>
    <property type="match status" value="2"/>
</dbReference>
<dbReference type="InterPro" id="IPR012934">
    <property type="entry name" value="Znf_AD"/>
</dbReference>
<evidence type="ECO:0000259" key="12">
    <source>
        <dbReference type="PROSITE" id="PS51915"/>
    </source>
</evidence>
<evidence type="ECO:0000313" key="13">
    <source>
        <dbReference type="EMBL" id="CAG9790637.1"/>
    </source>
</evidence>
<dbReference type="SUPFAM" id="SSF57716">
    <property type="entry name" value="Glucocorticoid receptor-like (DNA-binding domain)"/>
    <property type="match status" value="2"/>
</dbReference>
<feature type="domain" description="C2H2-type" evidence="10">
    <location>
        <begin position="586"/>
        <end position="613"/>
    </location>
</feature>
<feature type="domain" description="C2H2-type" evidence="10">
    <location>
        <begin position="425"/>
        <end position="453"/>
    </location>
</feature>
<feature type="region of interest" description="Disordered" evidence="9">
    <location>
        <begin position="698"/>
        <end position="719"/>
    </location>
</feature>
<evidence type="ECO:0000313" key="14">
    <source>
        <dbReference type="Proteomes" id="UP001153714"/>
    </source>
</evidence>
<dbReference type="GO" id="GO:0005634">
    <property type="term" value="C:nucleus"/>
    <property type="evidence" value="ECO:0007669"/>
    <property type="project" value="InterPro"/>
</dbReference>
<feature type="domain" description="C2H2-type" evidence="10">
    <location>
        <begin position="398"/>
        <end position="425"/>
    </location>
</feature>
<feature type="binding site" evidence="8">
    <location>
        <position position="144"/>
    </location>
    <ligand>
        <name>Zn(2+)</name>
        <dbReference type="ChEBI" id="CHEBI:29105"/>
    </ligand>
</feature>
<reference evidence="13" key="2">
    <citation type="submission" date="2022-10" db="EMBL/GenBank/DDBJ databases">
        <authorList>
            <consortium name="ENA_rothamsted_submissions"/>
            <consortium name="culmorum"/>
            <person name="King R."/>
        </authorList>
    </citation>
    <scope>NUCLEOTIDE SEQUENCE</scope>
</reference>
<organism evidence="13 14">
    <name type="scientific">Diatraea saccharalis</name>
    <name type="common">sugarcane borer</name>
    <dbReference type="NCBI Taxonomy" id="40085"/>
    <lineage>
        <taxon>Eukaryota</taxon>
        <taxon>Metazoa</taxon>
        <taxon>Ecdysozoa</taxon>
        <taxon>Arthropoda</taxon>
        <taxon>Hexapoda</taxon>
        <taxon>Insecta</taxon>
        <taxon>Pterygota</taxon>
        <taxon>Neoptera</taxon>
        <taxon>Endopterygota</taxon>
        <taxon>Lepidoptera</taxon>
        <taxon>Glossata</taxon>
        <taxon>Ditrysia</taxon>
        <taxon>Pyraloidea</taxon>
        <taxon>Crambidae</taxon>
        <taxon>Crambinae</taxon>
        <taxon>Diatraea</taxon>
    </lineage>
</organism>
<evidence type="ECO:0000256" key="8">
    <source>
        <dbReference type="PROSITE-ProRule" id="PRU01263"/>
    </source>
</evidence>
<feature type="domain" description="C2H2-type" evidence="10">
    <location>
        <begin position="614"/>
        <end position="641"/>
    </location>
</feature>
<dbReference type="OrthoDB" id="654211at2759"/>
<dbReference type="Pfam" id="PF00096">
    <property type="entry name" value="zf-C2H2"/>
    <property type="match status" value="2"/>
</dbReference>
<dbReference type="InterPro" id="IPR038441">
    <property type="entry name" value="THAP_Znf_sf"/>
</dbReference>
<dbReference type="InterPro" id="IPR013087">
    <property type="entry name" value="Znf_C2H2_type"/>
</dbReference>
<dbReference type="InterPro" id="IPR006612">
    <property type="entry name" value="THAP_Znf"/>
</dbReference>
<evidence type="ECO:0000256" key="1">
    <source>
        <dbReference type="ARBA" id="ARBA00022723"/>
    </source>
</evidence>
<dbReference type="GO" id="GO:0008270">
    <property type="term" value="F:zinc ion binding"/>
    <property type="evidence" value="ECO:0007669"/>
    <property type="project" value="UniProtKB-UniRule"/>
</dbReference>
<feature type="binding site" evidence="8">
    <location>
        <position position="100"/>
    </location>
    <ligand>
        <name>Zn(2+)</name>
        <dbReference type="ChEBI" id="CHEBI:29105"/>
    </ligand>
</feature>
<keyword evidence="5 7" id="KW-0238">DNA-binding</keyword>
<dbReference type="PANTHER" id="PTHR24379:SF121">
    <property type="entry name" value="C2H2-TYPE DOMAIN-CONTAINING PROTEIN"/>
    <property type="match status" value="1"/>
</dbReference>
<dbReference type="SMART" id="SM00868">
    <property type="entry name" value="zf-AD"/>
    <property type="match status" value="2"/>
</dbReference>
<keyword evidence="3 6" id="KW-0863">Zinc-finger</keyword>
<evidence type="ECO:0000256" key="3">
    <source>
        <dbReference type="ARBA" id="ARBA00022771"/>
    </source>
</evidence>
<evidence type="ECO:0000256" key="7">
    <source>
        <dbReference type="PROSITE-ProRule" id="PRU00309"/>
    </source>
</evidence>
<keyword evidence="4 8" id="KW-0862">Zinc</keyword>
<proteinExistence type="predicted"/>
<dbReference type="SMART" id="SM00980">
    <property type="entry name" value="THAP"/>
    <property type="match status" value="1"/>
</dbReference>
<sequence length="755" mass="88140">MRCCVPGCKSDSRYSSKSQGITFHMFPSEPSLRKTWFQVLGKKESWKPKERAAVCSAHFLCDDLYHTKSGLRKVRAGAVPFIVQDSSSKDSLEEQSLMVCRICLVMDTKLFSIRKYKLEKAYEQLTGVSVFSENRLPNELCVECAQRLINCNRFRQKSLRANSLMLELLKKHDELTKRNIQSISRENNQLASNLTTKTYVDSYDIYIDEVVENVQIAPEEVKPVDEPDLDTAVKIEENNDEEDDDEGNDDMLFNEYNEFDIKDDDYSTDDSLPLQETKKKSKQYIRSKKVKTDGGIKVDGRKKPFVDEHANNIFTITDLTLEEQLADIESRRESSNFKNGIFKCMECYKGFLDEEAYNAHMLRHTTACGEYACSICKIHFKHPHAARKHKTAHHTQRFSCNQCSYVTMHRQSARLHMKWHKGTKYKCPHCSEEFSKFTTYMGHVRIKHPSDFVCLLCGYSFVSEKGINLHKKLKHRLDNQPIPEDGPICEMCNLRFLDADALKRHLYVSARHKSVDGKRMNNTIKRRTPEIRQWERKKREFDKVEGPIPCEQCGIQLKDSRAYHGHFRRMHPDKNRTKYPSMKSPCMCEVCGRMFQSYALLKDHTWVHTGERPFKCDLCDKSFRMKQRLVTHKRIHSAEKTMYGCDLCGKQFSTHSNRQRHMFIHTGLKPFKCEMCGKAFKHSSEKRAHITYVHHKKPWPKRSRGKRRTDGRQLTMANQQLGPSVDIDIQPMWNCDPKMDLATNVNDKPYYTMKI</sequence>
<evidence type="ECO:0000259" key="10">
    <source>
        <dbReference type="PROSITE" id="PS50157"/>
    </source>
</evidence>
<feature type="domain" description="C2H2-type" evidence="10">
    <location>
        <begin position="643"/>
        <end position="670"/>
    </location>
</feature>
<evidence type="ECO:0000256" key="5">
    <source>
        <dbReference type="ARBA" id="ARBA00023125"/>
    </source>
</evidence>
<evidence type="ECO:0000259" key="11">
    <source>
        <dbReference type="PROSITE" id="PS50950"/>
    </source>
</evidence>
<dbReference type="AlphaFoldDB" id="A0A9N9R6P6"/>
<dbReference type="Pfam" id="PF07776">
    <property type="entry name" value="zf-AD"/>
    <property type="match status" value="1"/>
</dbReference>
<accession>A0A9N9R6P6</accession>
<dbReference type="PANTHER" id="PTHR24379">
    <property type="entry name" value="KRAB AND ZINC FINGER DOMAIN-CONTAINING"/>
    <property type="match status" value="1"/>
</dbReference>
<feature type="domain" description="THAP-type" evidence="11">
    <location>
        <begin position="1"/>
        <end position="83"/>
    </location>
</feature>
<dbReference type="Gene3D" id="6.20.210.20">
    <property type="entry name" value="THAP domain"/>
    <property type="match status" value="1"/>
</dbReference>
<gene>
    <name evidence="13" type="ORF">DIATSA_LOCUS8300</name>
</gene>
<feature type="domain" description="C2H2-type" evidence="10">
    <location>
        <begin position="671"/>
        <end position="700"/>
    </location>
</feature>
<feature type="domain" description="C2H2-type" evidence="10">
    <location>
        <begin position="371"/>
        <end position="398"/>
    </location>
</feature>
<dbReference type="PROSITE" id="PS50157">
    <property type="entry name" value="ZINC_FINGER_C2H2_2"/>
    <property type="match status" value="9"/>
</dbReference>
<dbReference type="EMBL" id="OU893354">
    <property type="protein sequence ID" value="CAG9790637.1"/>
    <property type="molecule type" value="Genomic_DNA"/>
</dbReference>
<dbReference type="FunFam" id="3.30.160.60:FF:000624">
    <property type="entry name" value="zinc finger protein 697"/>
    <property type="match status" value="1"/>
</dbReference>
<evidence type="ECO:0000256" key="9">
    <source>
        <dbReference type="SAM" id="MobiDB-lite"/>
    </source>
</evidence>
<feature type="binding site" evidence="8">
    <location>
        <position position="141"/>
    </location>
    <ligand>
        <name>Zn(2+)</name>
        <dbReference type="ChEBI" id="CHEBI:29105"/>
    </ligand>
</feature>
<dbReference type="PROSITE" id="PS00028">
    <property type="entry name" value="ZINC_FINGER_C2H2_1"/>
    <property type="match status" value="9"/>
</dbReference>
<feature type="domain" description="ZAD" evidence="12">
    <location>
        <begin position="98"/>
        <end position="168"/>
    </location>
</feature>
<evidence type="ECO:0000256" key="6">
    <source>
        <dbReference type="PROSITE-ProRule" id="PRU00042"/>
    </source>
</evidence>
<reference evidence="13" key="1">
    <citation type="submission" date="2021-12" db="EMBL/GenBank/DDBJ databases">
        <authorList>
            <person name="King R."/>
        </authorList>
    </citation>
    <scope>NUCLEOTIDE SEQUENCE</scope>
</reference>
<dbReference type="Pfam" id="PF05485">
    <property type="entry name" value="THAP"/>
    <property type="match status" value="1"/>
</dbReference>
<dbReference type="InterPro" id="IPR036236">
    <property type="entry name" value="Znf_C2H2_sf"/>
</dbReference>
<feature type="compositionally biased region" description="Basic residues" evidence="9">
    <location>
        <begin position="698"/>
        <end position="709"/>
    </location>
</feature>